<organism evidence="1">
    <name type="scientific">hydrothermal vent metagenome</name>
    <dbReference type="NCBI Taxonomy" id="652676"/>
    <lineage>
        <taxon>unclassified sequences</taxon>
        <taxon>metagenomes</taxon>
        <taxon>ecological metagenomes</taxon>
    </lineage>
</organism>
<proteinExistence type="predicted"/>
<name>A0A3B0SQG0_9ZZZZ</name>
<sequence>MHDDLISKVDTLFPQLQADLEALVRVPSVSADGFDPANVRASAN</sequence>
<evidence type="ECO:0000313" key="1">
    <source>
        <dbReference type="EMBL" id="VAW08581.1"/>
    </source>
</evidence>
<feature type="non-terminal residue" evidence="1">
    <location>
        <position position="44"/>
    </location>
</feature>
<reference evidence="1" key="1">
    <citation type="submission" date="2018-06" db="EMBL/GenBank/DDBJ databases">
        <authorList>
            <person name="Zhirakovskaya E."/>
        </authorList>
    </citation>
    <scope>NUCLEOTIDE SEQUENCE</scope>
</reference>
<dbReference type="EMBL" id="UOEK01000473">
    <property type="protein sequence ID" value="VAW08581.1"/>
    <property type="molecule type" value="Genomic_DNA"/>
</dbReference>
<gene>
    <name evidence="1" type="ORF">MNBD_ACTINO02-1480</name>
</gene>
<accession>A0A3B0SQG0</accession>
<dbReference type="AlphaFoldDB" id="A0A3B0SQG0"/>
<protein>
    <submittedName>
        <fullName evidence="1">Uncharacterized protein</fullName>
    </submittedName>
</protein>